<evidence type="ECO:0008006" key="3">
    <source>
        <dbReference type="Google" id="ProtNLM"/>
    </source>
</evidence>
<gene>
    <name evidence="1" type="ORF">PNBC_20760</name>
</gene>
<dbReference type="Pfam" id="PF06067">
    <property type="entry name" value="DUF932"/>
    <property type="match status" value="1"/>
</dbReference>
<keyword evidence="2" id="KW-1185">Reference proteome</keyword>
<sequence>MPANIETMFYVREAPWHGLGNRVEHALSSDEALQAAGLDWTVIQKSIQTEDFAEIPGYKANIRASDQRMLGVVTDRYKIVQNYEAFAFADELLGEGVRFETAGSLQNGKKVWLLAKLPENYIIAGDRISPYMVFSNSHDGSGSIKVAMTPVRIVCQNTLNLALNSAKRMWTTIHTGNIKSKLEEAKKTLLHAELYMDKLGVEIDRLHRIKTPDHKVLEYIEFLLPMPEQATKLQEKNVQQLREDLHARYFEAPDLKQVGKNGYRFINAVSDFATHAKPLRETASYKENLFLRTMEGNPLIDRAYELILATA</sequence>
<dbReference type="EMBL" id="LSFN01000044">
    <property type="protein sequence ID" value="OAB70997.1"/>
    <property type="molecule type" value="Genomic_DNA"/>
</dbReference>
<organism evidence="1 2">
    <name type="scientific">Paenibacillus crassostreae</name>
    <dbReference type="NCBI Taxonomy" id="1763538"/>
    <lineage>
        <taxon>Bacteria</taxon>
        <taxon>Bacillati</taxon>
        <taxon>Bacillota</taxon>
        <taxon>Bacilli</taxon>
        <taxon>Bacillales</taxon>
        <taxon>Paenibacillaceae</taxon>
        <taxon>Paenibacillus</taxon>
    </lineage>
</organism>
<dbReference type="Proteomes" id="UP000077134">
    <property type="component" value="Unassembled WGS sequence"/>
</dbReference>
<dbReference type="InterPro" id="IPR017686">
    <property type="entry name" value="Phg/plasmid-like_prot"/>
</dbReference>
<protein>
    <recommendedName>
        <fullName evidence="3">Phage/plasmid-like protein</fullName>
    </recommendedName>
</protein>
<reference evidence="1 2" key="1">
    <citation type="submission" date="2016-02" db="EMBL/GenBank/DDBJ databases">
        <title>Paenibacillus sp. LPB0068, isolated from Crassostrea gigas.</title>
        <authorList>
            <person name="Shin S.-K."/>
            <person name="Yi H."/>
        </authorList>
    </citation>
    <scope>NUCLEOTIDE SEQUENCE [LARGE SCALE GENOMIC DNA]</scope>
    <source>
        <strain evidence="1 2">LPB0068</strain>
    </source>
</reference>
<dbReference type="NCBIfam" id="TIGR03299">
    <property type="entry name" value="LGT_TIGR03299"/>
    <property type="match status" value="1"/>
</dbReference>
<dbReference type="RefSeq" id="WP_068661342.1">
    <property type="nucleotide sequence ID" value="NZ_CP017770.1"/>
</dbReference>
<name>A0A167AGJ6_9BACL</name>
<dbReference type="AlphaFoldDB" id="A0A167AGJ6"/>
<dbReference type="KEGG" id="pcx:LPB68_08610"/>
<evidence type="ECO:0000313" key="2">
    <source>
        <dbReference type="Proteomes" id="UP000077134"/>
    </source>
</evidence>
<dbReference type="STRING" id="1763538.LPB68_08610"/>
<dbReference type="OrthoDB" id="576140at2"/>
<accession>A0A167AGJ6</accession>
<dbReference type="InterPro" id="IPR026325">
    <property type="entry name" value="DUF932"/>
</dbReference>
<evidence type="ECO:0000313" key="1">
    <source>
        <dbReference type="EMBL" id="OAB70997.1"/>
    </source>
</evidence>
<proteinExistence type="predicted"/>
<comment type="caution">
    <text evidence="1">The sequence shown here is derived from an EMBL/GenBank/DDBJ whole genome shotgun (WGS) entry which is preliminary data.</text>
</comment>